<dbReference type="InterPro" id="IPR020296">
    <property type="entry name" value="Spore_Cse60"/>
</dbReference>
<evidence type="ECO:0000313" key="2">
    <source>
        <dbReference type="Proteomes" id="UP001597506"/>
    </source>
</evidence>
<dbReference type="RefSeq" id="WP_071410990.1">
    <property type="nucleotide sequence ID" value="NZ_JBHUMF010000030.1"/>
</dbReference>
<evidence type="ECO:0000313" key="1">
    <source>
        <dbReference type="EMBL" id="MFD2681655.1"/>
    </source>
</evidence>
<gene>
    <name evidence="1" type="ORF">ACFSUL_12950</name>
</gene>
<dbReference type="EMBL" id="JBHUMF010000030">
    <property type="protein sequence ID" value="MFD2681655.1"/>
    <property type="molecule type" value="Genomic_DNA"/>
</dbReference>
<reference evidence="2" key="1">
    <citation type="journal article" date="2019" name="Int. J. Syst. Evol. Microbiol.">
        <title>The Global Catalogue of Microorganisms (GCM) 10K type strain sequencing project: providing services to taxonomists for standard genome sequencing and annotation.</title>
        <authorList>
            <consortium name="The Broad Institute Genomics Platform"/>
            <consortium name="The Broad Institute Genome Sequencing Center for Infectious Disease"/>
            <person name="Wu L."/>
            <person name="Ma J."/>
        </authorList>
    </citation>
    <scope>NUCLEOTIDE SEQUENCE [LARGE SCALE GENOMIC DNA]</scope>
    <source>
        <strain evidence="2">KCTC 3913</strain>
    </source>
</reference>
<dbReference type="Proteomes" id="UP001597506">
    <property type="component" value="Unassembled WGS sequence"/>
</dbReference>
<proteinExistence type="predicted"/>
<comment type="caution">
    <text evidence="1">The sequence shown here is derived from an EMBL/GenBank/DDBJ whole genome shotgun (WGS) entry which is preliminary data.</text>
</comment>
<protein>
    <submittedName>
        <fullName evidence="1">Sporulation protein Cse60</fullName>
    </submittedName>
</protein>
<keyword evidence="2" id="KW-1185">Reference proteome</keyword>
<name>A0ABW5RTN6_9BACI</name>
<organism evidence="1 2">
    <name type="scientific">Bacillus seohaeanensis</name>
    <dbReference type="NCBI Taxonomy" id="284580"/>
    <lineage>
        <taxon>Bacteria</taxon>
        <taxon>Bacillati</taxon>
        <taxon>Bacillota</taxon>
        <taxon>Bacilli</taxon>
        <taxon>Bacillales</taxon>
        <taxon>Bacillaceae</taxon>
        <taxon>Bacillus</taxon>
    </lineage>
</organism>
<sequence>MIQVKMFDYEHEKDLEQDMNLFLSKVEEGKIVDIKYHVAAMAEEEEEEQIYCFSAMVIYRK</sequence>
<accession>A0ABW5RTN6</accession>
<dbReference type="Pfam" id="PF10957">
    <property type="entry name" value="Spore_Cse60"/>
    <property type="match status" value="1"/>
</dbReference>